<dbReference type="Proteomes" id="UP000824056">
    <property type="component" value="Unassembled WGS sequence"/>
</dbReference>
<evidence type="ECO:0000256" key="1">
    <source>
        <dbReference type="SAM" id="MobiDB-lite"/>
    </source>
</evidence>
<dbReference type="EMBL" id="DXBG01000203">
    <property type="protein sequence ID" value="HIZ65979.1"/>
    <property type="molecule type" value="Genomic_DNA"/>
</dbReference>
<reference evidence="3" key="2">
    <citation type="submission" date="2021-04" db="EMBL/GenBank/DDBJ databases">
        <authorList>
            <person name="Gilroy R."/>
        </authorList>
    </citation>
    <scope>NUCLEOTIDE SEQUENCE</scope>
    <source>
        <strain evidence="3">1068</strain>
    </source>
</reference>
<dbReference type="AlphaFoldDB" id="A0A9D2JU35"/>
<proteinExistence type="predicted"/>
<evidence type="ECO:0000313" key="3">
    <source>
        <dbReference type="EMBL" id="HIZ65979.1"/>
    </source>
</evidence>
<feature type="region of interest" description="Disordered" evidence="1">
    <location>
        <begin position="43"/>
        <end position="69"/>
    </location>
</feature>
<gene>
    <name evidence="3" type="ORF">H9809_08810</name>
</gene>
<dbReference type="PROSITE" id="PS51257">
    <property type="entry name" value="PROKAR_LIPOPROTEIN"/>
    <property type="match status" value="1"/>
</dbReference>
<feature type="signal peptide" evidence="2">
    <location>
        <begin position="1"/>
        <end position="26"/>
    </location>
</feature>
<organism evidence="3 4">
    <name type="scientific">Candidatus Blautia pullicola</name>
    <dbReference type="NCBI Taxonomy" id="2838498"/>
    <lineage>
        <taxon>Bacteria</taxon>
        <taxon>Bacillati</taxon>
        <taxon>Bacillota</taxon>
        <taxon>Clostridia</taxon>
        <taxon>Lachnospirales</taxon>
        <taxon>Lachnospiraceae</taxon>
        <taxon>Blautia</taxon>
    </lineage>
</organism>
<comment type="caution">
    <text evidence="3">The sequence shown here is derived from an EMBL/GenBank/DDBJ whole genome shotgun (WGS) entry which is preliminary data.</text>
</comment>
<accession>A0A9D2JU35</accession>
<reference evidence="3" key="1">
    <citation type="journal article" date="2021" name="PeerJ">
        <title>Extensive microbial diversity within the chicken gut microbiome revealed by metagenomics and culture.</title>
        <authorList>
            <person name="Gilroy R."/>
            <person name="Ravi A."/>
            <person name="Getino M."/>
            <person name="Pursley I."/>
            <person name="Horton D.L."/>
            <person name="Alikhan N.F."/>
            <person name="Baker D."/>
            <person name="Gharbi K."/>
            <person name="Hall N."/>
            <person name="Watson M."/>
            <person name="Adriaenssens E.M."/>
            <person name="Foster-Nyarko E."/>
            <person name="Jarju S."/>
            <person name="Secka A."/>
            <person name="Antonio M."/>
            <person name="Oren A."/>
            <person name="Chaudhuri R.R."/>
            <person name="La Ragione R."/>
            <person name="Hildebrand F."/>
            <person name="Pallen M.J."/>
        </authorList>
    </citation>
    <scope>NUCLEOTIDE SEQUENCE</scope>
    <source>
        <strain evidence="3">1068</strain>
    </source>
</reference>
<feature type="chain" id="PRO_5038669690" evidence="2">
    <location>
        <begin position="27"/>
        <end position="188"/>
    </location>
</feature>
<protein>
    <submittedName>
        <fullName evidence="3">Uncharacterized protein</fullName>
    </submittedName>
</protein>
<name>A0A9D2JU35_9FIRM</name>
<keyword evidence="2" id="KW-0732">Signal</keyword>
<sequence length="188" mass="21054">MKRKMCRFAMLILILLFSSCSRKPVAVEQGKIITEQESLVGQKDSVEQKDSAGQEDLAEQRGNSQKEAEKIDLTQMSSTLVYAEVFHMTAAPQDYVGKCIRVRGQFSVYQNKDTGNSRYFITITDASACCSQDLEFVLAGHSSYPDDYPQPGEEITVTGKFETYEDRGYTSGHLVEASFEGEEKESEI</sequence>
<evidence type="ECO:0000256" key="2">
    <source>
        <dbReference type="SAM" id="SignalP"/>
    </source>
</evidence>
<evidence type="ECO:0000313" key="4">
    <source>
        <dbReference type="Proteomes" id="UP000824056"/>
    </source>
</evidence>